<dbReference type="EMBL" id="MFAK01000027">
    <property type="protein sequence ID" value="OGD74746.1"/>
    <property type="molecule type" value="Genomic_DNA"/>
</dbReference>
<dbReference type="AlphaFoldDB" id="A0A1F5F587"/>
<dbReference type="InterPro" id="IPR023298">
    <property type="entry name" value="ATPase_P-typ_TM_dom_sf"/>
</dbReference>
<reference evidence="20 21" key="1">
    <citation type="journal article" date="2016" name="Nat. Commun.">
        <title>Thousands of microbial genomes shed light on interconnected biogeochemical processes in an aquifer system.</title>
        <authorList>
            <person name="Anantharaman K."/>
            <person name="Brown C.T."/>
            <person name="Hug L.A."/>
            <person name="Sharon I."/>
            <person name="Castelle C.J."/>
            <person name="Probst A.J."/>
            <person name="Thomas B.C."/>
            <person name="Singh A."/>
            <person name="Wilkins M.J."/>
            <person name="Karaoz U."/>
            <person name="Brodie E.L."/>
            <person name="Williams K.H."/>
            <person name="Hubbard S.S."/>
            <person name="Banfield J.F."/>
        </authorList>
    </citation>
    <scope>NUCLEOTIDE SEQUENCE [LARGE SCALE GENOMIC DNA]</scope>
</reference>
<evidence type="ECO:0000313" key="21">
    <source>
        <dbReference type="Proteomes" id="UP000176191"/>
    </source>
</evidence>
<keyword evidence="10 18" id="KW-0067">ATP-binding</keyword>
<dbReference type="PROSITE" id="PS01047">
    <property type="entry name" value="HMA_1"/>
    <property type="match status" value="1"/>
</dbReference>
<keyword evidence="13" id="KW-0186">Copper</keyword>
<feature type="transmembrane region" description="Helical" evidence="18">
    <location>
        <begin position="185"/>
        <end position="204"/>
    </location>
</feature>
<feature type="transmembrane region" description="Helical" evidence="18">
    <location>
        <begin position="397"/>
        <end position="426"/>
    </location>
</feature>
<dbReference type="SUPFAM" id="SSF56784">
    <property type="entry name" value="HAD-like"/>
    <property type="match status" value="1"/>
</dbReference>
<dbReference type="InterPro" id="IPR059000">
    <property type="entry name" value="ATPase_P-type_domA"/>
</dbReference>
<dbReference type="InterPro" id="IPR018303">
    <property type="entry name" value="ATPase_P-typ_P_site"/>
</dbReference>
<dbReference type="PRINTS" id="PR00119">
    <property type="entry name" value="CATATPASE"/>
</dbReference>
<evidence type="ECO:0000256" key="16">
    <source>
        <dbReference type="ARBA" id="ARBA00033239"/>
    </source>
</evidence>
<feature type="transmembrane region" description="Helical" evidence="18">
    <location>
        <begin position="369"/>
        <end position="391"/>
    </location>
</feature>
<evidence type="ECO:0000256" key="8">
    <source>
        <dbReference type="ARBA" id="ARBA00022741"/>
    </source>
</evidence>
<dbReference type="EC" id="7.2.2.8" evidence="3"/>
<feature type="transmembrane region" description="Helical" evidence="18">
    <location>
        <begin position="152"/>
        <end position="173"/>
    </location>
</feature>
<dbReference type="InterPro" id="IPR036163">
    <property type="entry name" value="HMA_dom_sf"/>
</dbReference>
<evidence type="ECO:0000256" key="5">
    <source>
        <dbReference type="ARBA" id="ARBA00022475"/>
    </source>
</evidence>
<dbReference type="InterPro" id="IPR044492">
    <property type="entry name" value="P_typ_ATPase_HD_dom"/>
</dbReference>
<dbReference type="PANTHER" id="PTHR43520:SF8">
    <property type="entry name" value="P-TYPE CU(+) TRANSPORTER"/>
    <property type="match status" value="1"/>
</dbReference>
<accession>A0A1F5F587</accession>
<dbReference type="NCBIfam" id="TIGR01494">
    <property type="entry name" value="ATPase_P-type"/>
    <property type="match status" value="1"/>
</dbReference>
<comment type="caution">
    <text evidence="20">The sequence shown here is derived from an EMBL/GenBank/DDBJ whole genome shotgun (WGS) entry which is preliminary data.</text>
</comment>
<keyword evidence="7 18" id="KW-0479">Metal-binding</keyword>
<feature type="transmembrane region" description="Helical" evidence="18">
    <location>
        <begin position="735"/>
        <end position="754"/>
    </location>
</feature>
<keyword evidence="6 18" id="KW-0812">Transmembrane</keyword>
<evidence type="ECO:0000256" key="7">
    <source>
        <dbReference type="ARBA" id="ARBA00022723"/>
    </source>
</evidence>
<dbReference type="GO" id="GO:0055070">
    <property type="term" value="P:copper ion homeostasis"/>
    <property type="evidence" value="ECO:0007669"/>
    <property type="project" value="TreeGrafter"/>
</dbReference>
<dbReference type="GO" id="GO:0005507">
    <property type="term" value="F:copper ion binding"/>
    <property type="evidence" value="ECO:0007669"/>
    <property type="project" value="TreeGrafter"/>
</dbReference>
<dbReference type="CDD" id="cd02094">
    <property type="entry name" value="P-type_ATPase_Cu-like"/>
    <property type="match status" value="1"/>
</dbReference>
<dbReference type="InterPro" id="IPR008250">
    <property type="entry name" value="ATPase_P-typ_transduc_dom_A_sf"/>
</dbReference>
<keyword evidence="4" id="KW-0813">Transport</keyword>
<evidence type="ECO:0000259" key="19">
    <source>
        <dbReference type="PROSITE" id="PS50846"/>
    </source>
</evidence>
<keyword evidence="12 18" id="KW-1133">Transmembrane helix</keyword>
<dbReference type="Gene3D" id="3.30.70.100">
    <property type="match status" value="1"/>
</dbReference>
<proteinExistence type="inferred from homology"/>
<comment type="similarity">
    <text evidence="2 18">Belongs to the cation transport ATPase (P-type) (TC 3.A.3) family. Type IB subfamily.</text>
</comment>
<dbReference type="InterPro" id="IPR036412">
    <property type="entry name" value="HAD-like_sf"/>
</dbReference>
<dbReference type="SFLD" id="SFLDF00027">
    <property type="entry name" value="p-type_atpase"/>
    <property type="match status" value="1"/>
</dbReference>
<evidence type="ECO:0000256" key="13">
    <source>
        <dbReference type="ARBA" id="ARBA00023008"/>
    </source>
</evidence>
<dbReference type="InterPro" id="IPR023299">
    <property type="entry name" value="ATPase_P-typ_cyto_dom_N"/>
</dbReference>
<dbReference type="Gene3D" id="2.70.150.10">
    <property type="entry name" value="Calcium-transporting ATPase, cytoplasmic transduction domain A"/>
    <property type="match status" value="1"/>
</dbReference>
<dbReference type="GO" id="GO:0016887">
    <property type="term" value="F:ATP hydrolysis activity"/>
    <property type="evidence" value="ECO:0007669"/>
    <property type="project" value="InterPro"/>
</dbReference>
<dbReference type="NCBIfam" id="TIGR01525">
    <property type="entry name" value="ATPase-IB_hvy"/>
    <property type="match status" value="1"/>
</dbReference>
<keyword evidence="14" id="KW-0406">Ion transport</keyword>
<feature type="transmembrane region" description="Helical" evidence="18">
    <location>
        <begin position="216"/>
        <end position="235"/>
    </location>
</feature>
<keyword evidence="15 18" id="KW-0472">Membrane</keyword>
<keyword evidence="9" id="KW-0187">Copper transport</keyword>
<keyword evidence="8 18" id="KW-0547">Nucleotide-binding</keyword>
<dbReference type="InterPro" id="IPR017969">
    <property type="entry name" value="Heavy-metal-associated_CS"/>
</dbReference>
<dbReference type="InterPro" id="IPR001757">
    <property type="entry name" value="P_typ_ATPase"/>
</dbReference>
<dbReference type="InterPro" id="IPR023214">
    <property type="entry name" value="HAD_sf"/>
</dbReference>
<dbReference type="FunFam" id="2.70.150.10:FF:000020">
    <property type="entry name" value="Copper-exporting P-type ATPase A"/>
    <property type="match status" value="1"/>
</dbReference>
<dbReference type="SUPFAM" id="SSF81665">
    <property type="entry name" value="Calcium ATPase, transmembrane domain M"/>
    <property type="match status" value="1"/>
</dbReference>
<evidence type="ECO:0000256" key="11">
    <source>
        <dbReference type="ARBA" id="ARBA00022967"/>
    </source>
</evidence>
<evidence type="ECO:0000256" key="4">
    <source>
        <dbReference type="ARBA" id="ARBA00022448"/>
    </source>
</evidence>
<dbReference type="SUPFAM" id="SSF81653">
    <property type="entry name" value="Calcium ATPase, transduction domain A"/>
    <property type="match status" value="1"/>
</dbReference>
<evidence type="ECO:0000256" key="18">
    <source>
        <dbReference type="RuleBase" id="RU362081"/>
    </source>
</evidence>
<evidence type="ECO:0000256" key="14">
    <source>
        <dbReference type="ARBA" id="ARBA00023065"/>
    </source>
</evidence>
<evidence type="ECO:0000256" key="1">
    <source>
        <dbReference type="ARBA" id="ARBA00004651"/>
    </source>
</evidence>
<dbReference type="Gene3D" id="3.40.1110.10">
    <property type="entry name" value="Calcium-transporting ATPase, cytoplasmic domain N"/>
    <property type="match status" value="1"/>
</dbReference>
<evidence type="ECO:0000256" key="17">
    <source>
        <dbReference type="ARBA" id="ARBA00049289"/>
    </source>
</evidence>
<dbReference type="PROSITE" id="PS50846">
    <property type="entry name" value="HMA_2"/>
    <property type="match status" value="1"/>
</dbReference>
<evidence type="ECO:0000256" key="6">
    <source>
        <dbReference type="ARBA" id="ARBA00022692"/>
    </source>
</evidence>
<dbReference type="Pfam" id="PF00403">
    <property type="entry name" value="HMA"/>
    <property type="match status" value="1"/>
</dbReference>
<evidence type="ECO:0000256" key="9">
    <source>
        <dbReference type="ARBA" id="ARBA00022796"/>
    </source>
</evidence>
<evidence type="ECO:0000256" key="2">
    <source>
        <dbReference type="ARBA" id="ARBA00006024"/>
    </source>
</evidence>
<dbReference type="GO" id="GO:0140581">
    <property type="term" value="F:P-type monovalent copper transporter activity"/>
    <property type="evidence" value="ECO:0007669"/>
    <property type="project" value="UniProtKB-EC"/>
</dbReference>
<evidence type="ECO:0000256" key="3">
    <source>
        <dbReference type="ARBA" id="ARBA00012517"/>
    </source>
</evidence>
<dbReference type="CDD" id="cd00371">
    <property type="entry name" value="HMA"/>
    <property type="match status" value="1"/>
</dbReference>
<dbReference type="InterPro" id="IPR027256">
    <property type="entry name" value="P-typ_ATPase_IB"/>
</dbReference>
<keyword evidence="5 18" id="KW-1003">Cell membrane</keyword>
<comment type="subcellular location">
    <subcellularLocation>
        <location evidence="1">Cell membrane</location>
        <topology evidence="1">Multi-pass membrane protein</topology>
    </subcellularLocation>
</comment>
<dbReference type="FunFam" id="3.40.50.1000:FF:000144">
    <property type="entry name" value="copper-transporting ATPase 1 isoform X2"/>
    <property type="match status" value="1"/>
</dbReference>
<dbReference type="Pfam" id="PF00702">
    <property type="entry name" value="Hydrolase"/>
    <property type="match status" value="1"/>
</dbReference>
<comment type="catalytic activity">
    <reaction evidence="17">
        <text>Cu(+)(in) + ATP + H2O = Cu(+)(out) + ADP + phosphate + H(+)</text>
        <dbReference type="Rhea" id="RHEA:25792"/>
        <dbReference type="ChEBI" id="CHEBI:15377"/>
        <dbReference type="ChEBI" id="CHEBI:15378"/>
        <dbReference type="ChEBI" id="CHEBI:30616"/>
        <dbReference type="ChEBI" id="CHEBI:43474"/>
        <dbReference type="ChEBI" id="CHEBI:49552"/>
        <dbReference type="ChEBI" id="CHEBI:456216"/>
        <dbReference type="EC" id="7.2.2.8"/>
    </reaction>
</comment>
<dbReference type="NCBIfam" id="TIGR01511">
    <property type="entry name" value="ATPase-IB1_Cu"/>
    <property type="match status" value="1"/>
</dbReference>
<keyword evidence="11" id="KW-1278">Translocase</keyword>
<dbReference type="GO" id="GO:0005524">
    <property type="term" value="F:ATP binding"/>
    <property type="evidence" value="ECO:0007669"/>
    <property type="project" value="UniProtKB-UniRule"/>
</dbReference>
<evidence type="ECO:0000256" key="12">
    <source>
        <dbReference type="ARBA" id="ARBA00022989"/>
    </source>
</evidence>
<protein>
    <recommendedName>
        <fullName evidence="3">P-type Cu(+) transporter</fullName>
        <ecNumber evidence="3">7.2.2.8</ecNumber>
    </recommendedName>
    <alternativeName>
        <fullName evidence="16">Cu(+)-exporting ATPase</fullName>
    </alternativeName>
</protein>
<evidence type="ECO:0000256" key="15">
    <source>
        <dbReference type="ARBA" id="ARBA00023136"/>
    </source>
</evidence>
<feature type="transmembrane region" description="Helical" evidence="18">
    <location>
        <begin position="707"/>
        <end position="729"/>
    </location>
</feature>
<dbReference type="Proteomes" id="UP000176191">
    <property type="component" value="Unassembled WGS sequence"/>
</dbReference>
<dbReference type="Gene3D" id="3.40.50.1000">
    <property type="entry name" value="HAD superfamily/HAD-like"/>
    <property type="match status" value="1"/>
</dbReference>
<sequence length="761" mass="81593">MKHIYDVKGMHCASCASIIKRKLEKLPGIKQADVNLPAEIAEVTMDTHVDTSAMNTAISPLGYTITDSTTTNPKSLPAQAGPHFGHDMGAVVTSDTAKKTEKLAELGKLRQKTLFVMPIALIIFVLMIWDLLAQQFNLLPELPLSMMFFNRLSFVLATPIMFWIGQPYLLGILRFIKYRVANMDSLVGIGTLVAYTYSSIMLLFPEIQTYLHAPEGLYFDVTIVVIGFITLGKYLEARSKLKTGEAIEKLLGLQAKTALVLRAGHEVEIPVSELKVGDIVIVKPGTKIPVDGKITQGETSVDESMLTGEPLPVDKTVGDKVVGGTLNKQGSIQFRATVVGAGTVLSQIIKMVETAQGSKAPIERLTDQISAVFVPIVLVLAIVVFVVWTVLGNPLLGLLSLVGVLVIACPCALGLATPTAIIVGVGKAAQLGILVKNAEELEHLRAVNYIVLDKTGTLTQGRPSVTHTRTIKGAKTDLIQILSSLESNSEHPLAQAIVTHAKDQNIKLLPVSKFAAISGQGLEGTMGKTTYLAGNTKLMTKLGHTPDEEILSEFGKEGATPIMLADKKQILMYLGISDTLKDESKQAIKDLHKLGIKVAMLTGDHRLTAEHIAREVGIDRVFAEVMPGDKADQVKQLQAEGHRVAMVGDGVNDAPALATADVGIAMGTGTDVAIESAGLTLLGGNLARLPQAIKLSRLTFRVIKQNLFWAFFYNLIGIPVASGILYPLYGIMLNPGIAGAAMAFSSVSVVTNSLRLKAARI</sequence>
<feature type="domain" description="HMA" evidence="19">
    <location>
        <begin position="1"/>
        <end position="66"/>
    </location>
</feature>
<dbReference type="PRINTS" id="PR00943">
    <property type="entry name" value="CUATPASE"/>
</dbReference>
<dbReference type="GO" id="GO:0005886">
    <property type="term" value="C:plasma membrane"/>
    <property type="evidence" value="ECO:0007669"/>
    <property type="project" value="UniProtKB-SubCell"/>
</dbReference>
<organism evidence="20 21">
    <name type="scientific">Candidatus Collierbacteria bacterium RIFOXYA2_FULL_46_10</name>
    <dbReference type="NCBI Taxonomy" id="1817726"/>
    <lineage>
        <taxon>Bacteria</taxon>
        <taxon>Candidatus Collieribacteriota</taxon>
    </lineage>
</organism>
<dbReference type="PROSITE" id="PS01229">
    <property type="entry name" value="COF_2"/>
    <property type="match status" value="1"/>
</dbReference>
<feature type="transmembrane region" description="Helical" evidence="18">
    <location>
        <begin position="114"/>
        <end position="132"/>
    </location>
</feature>
<dbReference type="InterPro" id="IPR006121">
    <property type="entry name" value="HMA_dom"/>
</dbReference>
<dbReference type="PROSITE" id="PS00154">
    <property type="entry name" value="ATPASE_E1_E2"/>
    <property type="match status" value="1"/>
</dbReference>
<dbReference type="GO" id="GO:0043682">
    <property type="term" value="F:P-type divalent copper transporter activity"/>
    <property type="evidence" value="ECO:0007669"/>
    <property type="project" value="TreeGrafter"/>
</dbReference>
<evidence type="ECO:0000313" key="20">
    <source>
        <dbReference type="EMBL" id="OGD74746.1"/>
    </source>
</evidence>
<name>A0A1F5F587_9BACT</name>
<dbReference type="SFLD" id="SFLDG00002">
    <property type="entry name" value="C1.7:_P-type_atpase_like"/>
    <property type="match status" value="1"/>
</dbReference>
<dbReference type="Pfam" id="PF00122">
    <property type="entry name" value="E1-E2_ATPase"/>
    <property type="match status" value="1"/>
</dbReference>
<gene>
    <name evidence="20" type="ORF">A2228_02480</name>
</gene>
<evidence type="ECO:0000256" key="10">
    <source>
        <dbReference type="ARBA" id="ARBA00022840"/>
    </source>
</evidence>
<dbReference type="SUPFAM" id="SSF55008">
    <property type="entry name" value="HMA, heavy metal-associated domain"/>
    <property type="match status" value="1"/>
</dbReference>
<dbReference type="SFLD" id="SFLDS00003">
    <property type="entry name" value="Haloacid_Dehalogenase"/>
    <property type="match status" value="1"/>
</dbReference>
<dbReference type="PANTHER" id="PTHR43520">
    <property type="entry name" value="ATP7, ISOFORM B"/>
    <property type="match status" value="1"/>
</dbReference>